<evidence type="ECO:0000313" key="4">
    <source>
        <dbReference type="EMBL" id="NYZ70138.1"/>
    </source>
</evidence>
<dbReference type="InterPro" id="IPR051220">
    <property type="entry name" value="TFA_Chaperone"/>
</dbReference>
<dbReference type="EMBL" id="JACCKB010000291">
    <property type="protein sequence ID" value="NYZ70138.1"/>
    <property type="molecule type" value="Genomic_DNA"/>
</dbReference>
<reference evidence="4 5" key="1">
    <citation type="submission" date="2020-07" db="EMBL/GenBank/DDBJ databases">
        <title>Endozoicomonas sp. nov., isolated from sediment.</title>
        <authorList>
            <person name="Gu T."/>
        </authorList>
    </citation>
    <scope>NUCLEOTIDE SEQUENCE [LARGE SCALE GENOMIC DNA]</scope>
    <source>
        <strain evidence="4 5">SM1973</strain>
    </source>
</reference>
<comment type="caution">
    <text evidence="4">The sequence shown here is derived from an EMBL/GenBank/DDBJ whole genome shotgun (WGS) entry which is preliminary data.</text>
</comment>
<dbReference type="GO" id="GO:0016887">
    <property type="term" value="F:ATP hydrolysis activity"/>
    <property type="evidence" value="ECO:0007669"/>
    <property type="project" value="InterPro"/>
</dbReference>
<feature type="non-terminal residue" evidence="4">
    <location>
        <position position="347"/>
    </location>
</feature>
<dbReference type="GO" id="GO:0004519">
    <property type="term" value="F:endonuclease activity"/>
    <property type="evidence" value="ECO:0007669"/>
    <property type="project" value="InterPro"/>
</dbReference>
<keyword evidence="5" id="KW-1185">Reference proteome</keyword>
<feature type="domain" description="Phage terminase large subunit GpA ATPase" evidence="2">
    <location>
        <begin position="3"/>
        <end position="262"/>
    </location>
</feature>
<feature type="non-terminal residue" evidence="4">
    <location>
        <position position="1"/>
    </location>
</feature>
<feature type="compositionally biased region" description="Polar residues" evidence="1">
    <location>
        <begin position="338"/>
        <end position="347"/>
    </location>
</feature>
<dbReference type="Pfam" id="PF20454">
    <property type="entry name" value="GpA_nuclease"/>
    <property type="match status" value="1"/>
</dbReference>
<dbReference type="AlphaFoldDB" id="A0A853II14"/>
<feature type="domain" description="Terminase large subunit GpA endonuclease" evidence="3">
    <location>
        <begin position="285"/>
        <end position="337"/>
    </location>
</feature>
<accession>A0A853II14</accession>
<protein>
    <submittedName>
        <fullName evidence="4">Phage terminase large subunit family protein</fullName>
    </submittedName>
</protein>
<proteinExistence type="predicted"/>
<feature type="region of interest" description="Disordered" evidence="1">
    <location>
        <begin position="328"/>
        <end position="347"/>
    </location>
</feature>
<name>A0A853II14_9GAMM</name>
<dbReference type="PANTHER" id="PTHR34413">
    <property type="entry name" value="PROPHAGE TAIL FIBER ASSEMBLY PROTEIN HOMOLOG TFAE-RELATED-RELATED"/>
    <property type="match status" value="1"/>
</dbReference>
<dbReference type="InterPro" id="IPR046454">
    <property type="entry name" value="GpA_endonuclease"/>
</dbReference>
<sequence>SQPWTTDAIPYLVEVLNCLNQRDYESVVFVGPARCGKTNALIEGWMAYVITIEPADMLIVQLSKEKAQEYSKKRIRRTIYASPNLRDQCSSRRHDNNVHDIIFKPGNYLKIGWPTINVLSSSDYRYVALTDYDRLPANVDEEGDPYTLAKKRTQTFMSAGKTLVESSPGWEVLDPKWQPTTTHESPPTQGILSLYNMGDRRRYYWQCTDCREWFEPDFDLLVWDQDEPDPSKASEKVTLACPHCGVEHEEKKKPQFNLKGRWLRQGEYLDKNGQRHGEPRKTRFASFWQKGPTATFQTWNELVYKYKAALVEYERTGSFQSLKTTINTDQGKPFTPPRTMSCTAGEL</sequence>
<evidence type="ECO:0000313" key="5">
    <source>
        <dbReference type="Proteomes" id="UP000569732"/>
    </source>
</evidence>
<dbReference type="Proteomes" id="UP000569732">
    <property type="component" value="Unassembled WGS sequence"/>
</dbReference>
<evidence type="ECO:0000256" key="1">
    <source>
        <dbReference type="SAM" id="MobiDB-lite"/>
    </source>
</evidence>
<dbReference type="Pfam" id="PF05876">
    <property type="entry name" value="GpA_ATPase"/>
    <property type="match status" value="1"/>
</dbReference>
<dbReference type="RefSeq" id="WP_180572067.1">
    <property type="nucleotide sequence ID" value="NZ_JACCKB010000291.1"/>
</dbReference>
<organism evidence="4 5">
    <name type="scientific">Spartinivicinus marinus</name>
    <dbReference type="NCBI Taxonomy" id="2994442"/>
    <lineage>
        <taxon>Bacteria</taxon>
        <taxon>Pseudomonadati</taxon>
        <taxon>Pseudomonadota</taxon>
        <taxon>Gammaproteobacteria</taxon>
        <taxon>Oceanospirillales</taxon>
        <taxon>Zooshikellaceae</taxon>
        <taxon>Spartinivicinus</taxon>
    </lineage>
</organism>
<evidence type="ECO:0000259" key="2">
    <source>
        <dbReference type="Pfam" id="PF05876"/>
    </source>
</evidence>
<dbReference type="PANTHER" id="PTHR34413:SF2">
    <property type="entry name" value="PROPHAGE TAIL FIBER ASSEMBLY PROTEIN HOMOLOG TFAE-RELATED"/>
    <property type="match status" value="1"/>
</dbReference>
<gene>
    <name evidence="4" type="ORF">H0A36_29430</name>
</gene>
<evidence type="ECO:0000259" key="3">
    <source>
        <dbReference type="Pfam" id="PF20454"/>
    </source>
</evidence>
<dbReference type="InterPro" id="IPR046453">
    <property type="entry name" value="GpA_ATPase"/>
</dbReference>